<dbReference type="InterPro" id="IPR034904">
    <property type="entry name" value="FSCA_dom_sf"/>
</dbReference>
<evidence type="ECO:0000313" key="2">
    <source>
        <dbReference type="EMBL" id="CBI09186.1"/>
    </source>
</evidence>
<dbReference type="SUPFAM" id="SSF117916">
    <property type="entry name" value="Fe-S cluster assembly (FSCA) domain-like"/>
    <property type="match status" value="1"/>
</dbReference>
<dbReference type="Gene3D" id="3.30.300.130">
    <property type="entry name" value="Fe-S cluster assembly (FSCA)"/>
    <property type="match status" value="1"/>
</dbReference>
<dbReference type="AlphaFoldDB" id="E6QPL5"/>
<reference evidence="2" key="1">
    <citation type="submission" date="2009-10" db="EMBL/GenBank/DDBJ databases">
        <title>Diversity of trophic interactions inside an arsenic-rich microbial ecosystem.</title>
        <authorList>
            <person name="Bertin P.N."/>
            <person name="Heinrich-Salmeron A."/>
            <person name="Pelletier E."/>
            <person name="Goulhen-Chollet F."/>
            <person name="Arsene-Ploetze F."/>
            <person name="Gallien S."/>
            <person name="Calteau A."/>
            <person name="Vallenet D."/>
            <person name="Casiot C."/>
            <person name="Chane-Woon-Ming B."/>
            <person name="Giloteaux L."/>
            <person name="Barakat M."/>
            <person name="Bonnefoy V."/>
            <person name="Bruneel O."/>
            <person name="Chandler M."/>
            <person name="Cleiss J."/>
            <person name="Duran R."/>
            <person name="Elbaz-Poulichet F."/>
            <person name="Fonknechten N."/>
            <person name="Lauga B."/>
            <person name="Mornico D."/>
            <person name="Ortet P."/>
            <person name="Schaeffer C."/>
            <person name="Siguier P."/>
            <person name="Alexander Thil Smith A."/>
            <person name="Van Dorsselaer A."/>
            <person name="Weissenbach J."/>
            <person name="Medigue C."/>
            <person name="Le Paslier D."/>
        </authorList>
    </citation>
    <scope>NUCLEOTIDE SEQUENCE</scope>
</reference>
<proteinExistence type="predicted"/>
<name>E6QPL5_9ZZZZ</name>
<protein>
    <recommendedName>
        <fullName evidence="1">MIP18 family-like domain-containing protein</fullName>
    </recommendedName>
</protein>
<evidence type="ECO:0000259" key="1">
    <source>
        <dbReference type="Pfam" id="PF01883"/>
    </source>
</evidence>
<feature type="domain" description="MIP18 family-like" evidence="1">
    <location>
        <begin position="10"/>
        <end position="80"/>
    </location>
</feature>
<dbReference type="EMBL" id="CABR01000004">
    <property type="protein sequence ID" value="CBI09186.1"/>
    <property type="molecule type" value="Genomic_DNA"/>
</dbReference>
<dbReference type="Pfam" id="PF01883">
    <property type="entry name" value="FeS_assembly_P"/>
    <property type="match status" value="1"/>
</dbReference>
<dbReference type="PANTHER" id="PTHR42831:SF1">
    <property type="entry name" value="FE-S PROTEIN MATURATION AUXILIARY FACTOR YITW"/>
    <property type="match status" value="1"/>
</dbReference>
<sequence length="106" mass="11753">MSIQSVMPTEEEVETALRGVSDPEIGINIVDLGLVYGVEISDNRLHVDLTMTTPACPMGEMILDDVREVLAKLAPADVEIDLNLVWDPPWSPDQMSQLAREHLGWL</sequence>
<comment type="caution">
    <text evidence="2">The sequence shown here is derived from an EMBL/GenBank/DDBJ whole genome shotgun (WGS) entry which is preliminary data.</text>
</comment>
<organism evidence="2">
    <name type="scientific">mine drainage metagenome</name>
    <dbReference type="NCBI Taxonomy" id="410659"/>
    <lineage>
        <taxon>unclassified sequences</taxon>
        <taxon>metagenomes</taxon>
        <taxon>ecological metagenomes</taxon>
    </lineage>
</organism>
<dbReference type="InterPro" id="IPR052339">
    <property type="entry name" value="Fe-S_Maturation_MIP18"/>
</dbReference>
<accession>E6QPL5</accession>
<gene>
    <name evidence="2" type="ORF">CARN7_2842</name>
</gene>
<dbReference type="InterPro" id="IPR002744">
    <property type="entry name" value="MIP18-like"/>
</dbReference>
<dbReference type="PANTHER" id="PTHR42831">
    <property type="entry name" value="FE-S PROTEIN MATURATION AUXILIARY FACTOR YITW"/>
    <property type="match status" value="1"/>
</dbReference>